<feature type="domain" description="MyTH4" evidence="2">
    <location>
        <begin position="1"/>
        <end position="116"/>
    </location>
</feature>
<keyword evidence="1" id="KW-0677">Repeat</keyword>
<dbReference type="Gene3D" id="1.25.40.530">
    <property type="entry name" value="MyTH4 domain"/>
    <property type="match status" value="1"/>
</dbReference>
<dbReference type="InterPro" id="IPR000857">
    <property type="entry name" value="MyTH4_dom"/>
</dbReference>
<dbReference type="Pfam" id="PF00784">
    <property type="entry name" value="MyTH4"/>
    <property type="match status" value="1"/>
</dbReference>
<reference evidence="3" key="1">
    <citation type="submission" date="2015-07" db="EMBL/GenBank/DDBJ databases">
        <title>MeaNS - Measles Nucleotide Surveillance Program.</title>
        <authorList>
            <person name="Tran T."/>
            <person name="Druce J."/>
        </authorList>
    </citation>
    <scope>NUCLEOTIDE SEQUENCE</scope>
    <source>
        <strain evidence="3">UCB-OBI-ISO-001</strain>
        <tissue evidence="3">Gonad</tissue>
    </source>
</reference>
<proteinExistence type="predicted"/>
<name>A0A0L8GJ61_OCTBM</name>
<dbReference type="EMBL" id="KQ421752">
    <property type="protein sequence ID" value="KOF76565.1"/>
    <property type="molecule type" value="Genomic_DNA"/>
</dbReference>
<organism evidence="3">
    <name type="scientific">Octopus bimaculoides</name>
    <name type="common">California two-spotted octopus</name>
    <dbReference type="NCBI Taxonomy" id="37653"/>
    <lineage>
        <taxon>Eukaryota</taxon>
        <taxon>Metazoa</taxon>
        <taxon>Spiralia</taxon>
        <taxon>Lophotrochozoa</taxon>
        <taxon>Mollusca</taxon>
        <taxon>Cephalopoda</taxon>
        <taxon>Coleoidea</taxon>
        <taxon>Octopodiformes</taxon>
        <taxon>Octopoda</taxon>
        <taxon>Incirrata</taxon>
        <taxon>Octopodidae</taxon>
        <taxon>Octopus</taxon>
    </lineage>
</organism>
<evidence type="ECO:0000313" key="3">
    <source>
        <dbReference type="EMBL" id="KOF76565.1"/>
    </source>
</evidence>
<dbReference type="PANTHER" id="PTHR22903">
    <property type="entry name" value="PLEKHH PROTEIN"/>
    <property type="match status" value="1"/>
</dbReference>
<protein>
    <recommendedName>
        <fullName evidence="2">MyTH4 domain-containing protein</fullName>
    </recommendedName>
</protein>
<dbReference type="GO" id="GO:0005856">
    <property type="term" value="C:cytoskeleton"/>
    <property type="evidence" value="ECO:0007669"/>
    <property type="project" value="InterPro"/>
</dbReference>
<dbReference type="InterPro" id="IPR038185">
    <property type="entry name" value="MyTH4_dom_sf"/>
</dbReference>
<accession>A0A0L8GJ61</accession>
<evidence type="ECO:0000256" key="1">
    <source>
        <dbReference type="ARBA" id="ARBA00022737"/>
    </source>
</evidence>
<dbReference type="OrthoDB" id="6285196at2759"/>
<dbReference type="PROSITE" id="PS51016">
    <property type="entry name" value="MYTH4"/>
    <property type="match status" value="1"/>
</dbReference>
<dbReference type="AlphaFoldDB" id="A0A0L8GJ61"/>
<sequence>MATQFDTRALDYHVTLAQTILGLCIDHPQLQNELFCQLIRQTSRHPVQSKMSGMQVVSFDGSTTVTELLQSLQKTLYIRDIKESGFALFTDDPTGQDIEHCLPPQVKVSLNIETITITTTIITTTTTITTTNTTSTITTTSPLLVMLSLPTGIFYSRE</sequence>
<dbReference type="PANTHER" id="PTHR22903:SF8">
    <property type="entry name" value="MAX-1A"/>
    <property type="match status" value="1"/>
</dbReference>
<gene>
    <name evidence="3" type="ORF">OCBIM_22033207mg</name>
</gene>
<evidence type="ECO:0000259" key="2">
    <source>
        <dbReference type="PROSITE" id="PS51016"/>
    </source>
</evidence>